<dbReference type="HOGENOM" id="CLU_2517200_0_0_1"/>
<feature type="transmembrane region" description="Helical" evidence="1">
    <location>
        <begin position="54"/>
        <end position="72"/>
    </location>
</feature>
<dbReference type="Proteomes" id="UP000009183">
    <property type="component" value="Chromosome 18"/>
</dbReference>
<proteinExistence type="predicted"/>
<dbReference type="AlphaFoldDB" id="D7SRK3"/>
<dbReference type="EMBL" id="FN594970">
    <property type="protein sequence ID" value="CBI18284.3"/>
    <property type="molecule type" value="Genomic_DNA"/>
</dbReference>
<evidence type="ECO:0000256" key="1">
    <source>
        <dbReference type="SAM" id="Phobius"/>
    </source>
</evidence>
<protein>
    <submittedName>
        <fullName evidence="2">Uncharacterized protein</fullName>
    </submittedName>
</protein>
<evidence type="ECO:0000313" key="2">
    <source>
        <dbReference type="EMBL" id="CBI18284.3"/>
    </source>
</evidence>
<organism evidence="2 3">
    <name type="scientific">Vitis vinifera</name>
    <name type="common">Grape</name>
    <dbReference type="NCBI Taxonomy" id="29760"/>
    <lineage>
        <taxon>Eukaryota</taxon>
        <taxon>Viridiplantae</taxon>
        <taxon>Streptophyta</taxon>
        <taxon>Embryophyta</taxon>
        <taxon>Tracheophyta</taxon>
        <taxon>Spermatophyta</taxon>
        <taxon>Magnoliopsida</taxon>
        <taxon>eudicotyledons</taxon>
        <taxon>Gunneridae</taxon>
        <taxon>Pentapetalae</taxon>
        <taxon>rosids</taxon>
        <taxon>Vitales</taxon>
        <taxon>Vitaceae</taxon>
        <taxon>Viteae</taxon>
        <taxon>Vitis</taxon>
    </lineage>
</organism>
<gene>
    <name evidence="2" type="ordered locus">VIT_18s0075g00500</name>
</gene>
<evidence type="ECO:0000313" key="3">
    <source>
        <dbReference type="Proteomes" id="UP000009183"/>
    </source>
</evidence>
<keyword evidence="1" id="KW-1133">Transmembrane helix</keyword>
<sequence>MVENIHNFFSSLPSLFVSNDVDFLKQNRIIKNKPLLPSVQAIHNLIPKSKPGKIVMMTTVGIHLTLIQYVIIHVRVTAETFLNTT</sequence>
<name>D7SRK3_VITVI</name>
<keyword evidence="3" id="KW-1185">Reference proteome</keyword>
<accession>D7SRK3</accession>
<dbReference type="PaxDb" id="29760-VIT_18s0075g00500.t01"/>
<dbReference type="InParanoid" id="D7SRK3"/>
<keyword evidence="1" id="KW-0472">Membrane</keyword>
<reference evidence="3" key="1">
    <citation type="journal article" date="2007" name="Nature">
        <title>The grapevine genome sequence suggests ancestral hexaploidization in major angiosperm phyla.</title>
        <authorList>
            <consortium name="The French-Italian Public Consortium for Grapevine Genome Characterization."/>
            <person name="Jaillon O."/>
            <person name="Aury J.-M."/>
            <person name="Noel B."/>
            <person name="Policriti A."/>
            <person name="Clepet C."/>
            <person name="Casagrande A."/>
            <person name="Choisne N."/>
            <person name="Aubourg S."/>
            <person name="Vitulo N."/>
            <person name="Jubin C."/>
            <person name="Vezzi A."/>
            <person name="Legeai F."/>
            <person name="Hugueney P."/>
            <person name="Dasilva C."/>
            <person name="Horner D."/>
            <person name="Mica E."/>
            <person name="Jublot D."/>
            <person name="Poulain J."/>
            <person name="Bruyere C."/>
            <person name="Billault A."/>
            <person name="Segurens B."/>
            <person name="Gouyvenoux M."/>
            <person name="Ugarte E."/>
            <person name="Cattonaro F."/>
            <person name="Anthouard V."/>
            <person name="Vico V."/>
            <person name="Del Fabbro C."/>
            <person name="Alaux M."/>
            <person name="Di Gaspero G."/>
            <person name="Dumas V."/>
            <person name="Felice N."/>
            <person name="Paillard S."/>
            <person name="Juman I."/>
            <person name="Moroldo M."/>
            <person name="Scalabrin S."/>
            <person name="Canaguier A."/>
            <person name="Le Clainche I."/>
            <person name="Malacrida G."/>
            <person name="Durand E."/>
            <person name="Pesole G."/>
            <person name="Laucou V."/>
            <person name="Chatelet P."/>
            <person name="Merdinoglu D."/>
            <person name="Delledonne M."/>
            <person name="Pezzotti M."/>
            <person name="Lecharny A."/>
            <person name="Scarpelli C."/>
            <person name="Artiguenave F."/>
            <person name="Pe M.E."/>
            <person name="Valle G."/>
            <person name="Morgante M."/>
            <person name="Caboche M."/>
            <person name="Adam-Blondon A.-F."/>
            <person name="Weissenbach J."/>
            <person name="Quetier F."/>
            <person name="Wincker P."/>
        </authorList>
    </citation>
    <scope>NUCLEOTIDE SEQUENCE [LARGE SCALE GENOMIC DNA]</scope>
    <source>
        <strain evidence="3">cv. Pinot noir / PN40024</strain>
    </source>
</reference>
<keyword evidence="1" id="KW-0812">Transmembrane</keyword>